<reference evidence="2 3" key="1">
    <citation type="submission" date="2018-07" db="EMBL/GenBank/DDBJ databases">
        <title>Genome sequence of Azospirillum sp. ATCC 49961.</title>
        <authorList>
            <person name="Sant'Anna F.H."/>
            <person name="Baldani J.I."/>
            <person name="Zilli J.E."/>
            <person name="Reis V.M."/>
            <person name="Hartmann A."/>
            <person name="Cruz L."/>
            <person name="de Souza E.M."/>
            <person name="de Oliveira Pedrosa F."/>
            <person name="Passaglia L.M.P."/>
        </authorList>
    </citation>
    <scope>NUCLEOTIDE SEQUENCE [LARGE SCALE GENOMIC DNA]</scope>
    <source>
        <strain evidence="2 3">ATCC 49961</strain>
    </source>
</reference>
<dbReference type="SUPFAM" id="SSF48371">
    <property type="entry name" value="ARM repeat"/>
    <property type="match status" value="1"/>
</dbReference>
<accession>A0A9W7NKY3</accession>
<dbReference type="RefSeq" id="WP_149468481.1">
    <property type="nucleotide sequence ID" value="NZ_QOKW01000005.1"/>
</dbReference>
<evidence type="ECO:0000313" key="3">
    <source>
        <dbReference type="Proteomes" id="UP000480854"/>
    </source>
</evidence>
<feature type="compositionally biased region" description="Gly residues" evidence="1">
    <location>
        <begin position="295"/>
        <end position="307"/>
    </location>
</feature>
<comment type="caution">
    <text evidence="2">The sequence shown here is derived from an EMBL/GenBank/DDBJ whole genome shotgun (WGS) entry which is preliminary data.</text>
</comment>
<sequence>MTPGGDRADPHVLDPTDYEAAKRMARSADPAVRRRVAASPQTRPELLYFLAADTAAEVREAIATNAGTPRQADLMLAKDREVAVRGAVAQKVARLLPDLSADQASQVERLTLECLEALARDQATEVRGILAEALKDLPGAPHGVINTLARDVELSVCAPVLQFSPILSDEDLSDIIMRGPAAGAMSAIAGRREVSASVADAIARSDDEAAVTALLANPSAQIREETLDRILDQAPQHEPWHAPLVRRPRLPARAVARLASFVADNLLKVLQERTDLDPAAARALAEGVRARVNRGAGGAGNGGGPGAPRGLVDFGEEELGHSPGDKDKAAERPSDKAARLNKEGKLTEKLLEGALAEGDRALVLAGMAELAQLPMPIVDRIIGTHAPRAVTSLVWRCGLSMRFARQVQLRIAQIPPKTALMAREGVLYPMSDDEMRWQLAFFGVEEKA</sequence>
<gene>
    <name evidence="2" type="ORF">DS843_08570</name>
</gene>
<dbReference type="InterPro" id="IPR016024">
    <property type="entry name" value="ARM-type_fold"/>
</dbReference>
<name>A0A9W7NKY3_9PROT</name>
<dbReference type="Proteomes" id="UP000480854">
    <property type="component" value="Unassembled WGS sequence"/>
</dbReference>
<keyword evidence="3" id="KW-1185">Reference proteome</keyword>
<dbReference type="EMBL" id="QOKW01000005">
    <property type="protein sequence ID" value="KAA0681820.1"/>
    <property type="molecule type" value="Genomic_DNA"/>
</dbReference>
<evidence type="ECO:0000256" key="1">
    <source>
        <dbReference type="SAM" id="MobiDB-lite"/>
    </source>
</evidence>
<dbReference type="OrthoDB" id="7888976at2"/>
<dbReference type="Pfam" id="PF10098">
    <property type="entry name" value="DUF2336"/>
    <property type="match status" value="1"/>
</dbReference>
<dbReference type="Gene3D" id="1.25.10.10">
    <property type="entry name" value="Leucine-rich Repeat Variant"/>
    <property type="match status" value="1"/>
</dbReference>
<feature type="compositionally biased region" description="Basic and acidic residues" evidence="1">
    <location>
        <begin position="318"/>
        <end position="336"/>
    </location>
</feature>
<protein>
    <submittedName>
        <fullName evidence="2">DUF2336 domain-containing protein</fullName>
    </submittedName>
</protein>
<dbReference type="InterPro" id="IPR011989">
    <property type="entry name" value="ARM-like"/>
</dbReference>
<proteinExistence type="predicted"/>
<evidence type="ECO:0000313" key="2">
    <source>
        <dbReference type="EMBL" id="KAA0681820.1"/>
    </source>
</evidence>
<dbReference type="AlphaFoldDB" id="A0A9W7NKY3"/>
<dbReference type="InterPro" id="IPR019285">
    <property type="entry name" value="DUF2336"/>
</dbReference>
<feature type="region of interest" description="Disordered" evidence="1">
    <location>
        <begin position="294"/>
        <end position="336"/>
    </location>
</feature>
<organism evidence="2 3">
    <name type="scientific">Roseomonas genomospecies 6</name>
    <dbReference type="NCBI Taxonomy" id="214106"/>
    <lineage>
        <taxon>Bacteria</taxon>
        <taxon>Pseudomonadati</taxon>
        <taxon>Pseudomonadota</taxon>
        <taxon>Alphaproteobacteria</taxon>
        <taxon>Acetobacterales</taxon>
        <taxon>Roseomonadaceae</taxon>
        <taxon>Roseomonas</taxon>
    </lineage>
</organism>